<name>A0A5E4ZSX1_9BURK</name>
<gene>
    <name evidence="2" type="ORF">PCA31118_01417</name>
</gene>
<dbReference type="CDD" id="cd00531">
    <property type="entry name" value="NTF2_like"/>
    <property type="match status" value="1"/>
</dbReference>
<dbReference type="EMBL" id="CABPSQ010000002">
    <property type="protein sequence ID" value="VVE63877.1"/>
    <property type="molecule type" value="Genomic_DNA"/>
</dbReference>
<dbReference type="InterPro" id="IPR037401">
    <property type="entry name" value="SnoaL-like"/>
</dbReference>
<dbReference type="Gene3D" id="3.10.450.50">
    <property type="match status" value="1"/>
</dbReference>
<proteinExistence type="predicted"/>
<dbReference type="RefSeq" id="WP_246190116.1">
    <property type="nucleotide sequence ID" value="NZ_CABPSQ010000002.1"/>
</dbReference>
<dbReference type="Pfam" id="PF13577">
    <property type="entry name" value="SnoaL_4"/>
    <property type="match status" value="1"/>
</dbReference>
<dbReference type="InterPro" id="IPR032710">
    <property type="entry name" value="NTF2-like_dom_sf"/>
</dbReference>
<evidence type="ECO:0000313" key="2">
    <source>
        <dbReference type="EMBL" id="VVE63877.1"/>
    </source>
</evidence>
<keyword evidence="3" id="KW-1185">Reference proteome</keyword>
<sequence>MTQDIPNEGAPMQDTQAAQAAQATQAVQRADAIDPQSLDVLRARQACYDLVMRFALCNDRRDPQGLAALFAHNGVLVRPNGETLVGQAAIAAAYADRPADRLTQHLVGNVLIDVTSATSAIGSSAVLVWSGSAQDTPGPFGRPAQGRQVMGEFEDTFVRTAQGWRIARREARFTFLREA</sequence>
<dbReference type="SUPFAM" id="SSF54427">
    <property type="entry name" value="NTF2-like"/>
    <property type="match status" value="1"/>
</dbReference>
<accession>A0A5E4ZSX1</accession>
<evidence type="ECO:0000259" key="1">
    <source>
        <dbReference type="Pfam" id="PF13577"/>
    </source>
</evidence>
<dbReference type="Proteomes" id="UP000414136">
    <property type="component" value="Unassembled WGS sequence"/>
</dbReference>
<evidence type="ECO:0000313" key="3">
    <source>
        <dbReference type="Proteomes" id="UP000414136"/>
    </source>
</evidence>
<protein>
    <submittedName>
        <fullName evidence="2">Nuclear transport factor 2 family protein</fullName>
    </submittedName>
</protein>
<dbReference type="AlphaFoldDB" id="A0A5E4ZSX1"/>
<feature type="domain" description="SnoaL-like" evidence="1">
    <location>
        <begin position="41"/>
        <end position="169"/>
    </location>
</feature>
<reference evidence="2 3" key="1">
    <citation type="submission" date="2019-08" db="EMBL/GenBank/DDBJ databases">
        <authorList>
            <person name="Peeters C."/>
        </authorList>
    </citation>
    <scope>NUCLEOTIDE SEQUENCE [LARGE SCALE GENOMIC DNA]</scope>
    <source>
        <strain evidence="2 3">LMG 31118</strain>
    </source>
</reference>
<organism evidence="2 3">
    <name type="scientific">Pandoraea captiosa</name>
    <dbReference type="NCBI Taxonomy" id="2508302"/>
    <lineage>
        <taxon>Bacteria</taxon>
        <taxon>Pseudomonadati</taxon>
        <taxon>Pseudomonadota</taxon>
        <taxon>Betaproteobacteria</taxon>
        <taxon>Burkholderiales</taxon>
        <taxon>Burkholderiaceae</taxon>
        <taxon>Pandoraea</taxon>
    </lineage>
</organism>